<dbReference type="Proteomes" id="UP001193035">
    <property type="component" value="Unassembled WGS sequence"/>
</dbReference>
<dbReference type="CDD" id="cd07302">
    <property type="entry name" value="CHD"/>
    <property type="match status" value="1"/>
</dbReference>
<evidence type="ECO:0000259" key="2">
    <source>
        <dbReference type="PROSITE" id="PS50125"/>
    </source>
</evidence>
<reference evidence="3 4" key="1">
    <citation type="submission" date="2019-05" db="EMBL/GenBank/DDBJ databases">
        <title>Ruegeria sp. nov., isolated from tidal flat.</title>
        <authorList>
            <person name="Kim W."/>
        </authorList>
    </citation>
    <scope>NUCLEOTIDE SEQUENCE [LARGE SCALE GENOMIC DNA]</scope>
    <source>
        <strain evidence="3 4">CAU 1488</strain>
    </source>
</reference>
<dbReference type="InterPro" id="IPR029787">
    <property type="entry name" value="Nucleotide_cyclase"/>
</dbReference>
<dbReference type="Pfam" id="PF00211">
    <property type="entry name" value="Guanylate_cyc"/>
    <property type="match status" value="1"/>
</dbReference>
<dbReference type="InterPro" id="IPR050697">
    <property type="entry name" value="Adenylyl/Guanylyl_Cyclase_3/4"/>
</dbReference>
<evidence type="ECO:0000313" key="3">
    <source>
        <dbReference type="EMBL" id="TMV10154.1"/>
    </source>
</evidence>
<dbReference type="Gene3D" id="3.30.70.1230">
    <property type="entry name" value="Nucleotide cyclase"/>
    <property type="match status" value="1"/>
</dbReference>
<dbReference type="InterPro" id="IPR011990">
    <property type="entry name" value="TPR-like_helical_dom_sf"/>
</dbReference>
<dbReference type="InterPro" id="IPR001054">
    <property type="entry name" value="A/G_cyclase"/>
</dbReference>
<dbReference type="PANTHER" id="PTHR43081">
    <property type="entry name" value="ADENYLATE CYCLASE, TERMINAL-DIFFERENTIATION SPECIFIC-RELATED"/>
    <property type="match status" value="1"/>
</dbReference>
<dbReference type="EMBL" id="VCPD01000001">
    <property type="protein sequence ID" value="TMV10154.1"/>
    <property type="molecule type" value="Genomic_DNA"/>
</dbReference>
<dbReference type="SUPFAM" id="SSF52964">
    <property type="entry name" value="TolB, N-terminal domain"/>
    <property type="match status" value="1"/>
</dbReference>
<dbReference type="PANTHER" id="PTHR43081:SF19">
    <property type="entry name" value="PH-SENSITIVE ADENYLATE CYCLASE RV1264"/>
    <property type="match status" value="1"/>
</dbReference>
<proteinExistence type="predicted"/>
<dbReference type="SMART" id="SM00028">
    <property type="entry name" value="TPR"/>
    <property type="match status" value="3"/>
</dbReference>
<organism evidence="3 4">
    <name type="scientific">Ruegeria sediminis</name>
    <dbReference type="NCBI Taxonomy" id="2583820"/>
    <lineage>
        <taxon>Bacteria</taxon>
        <taxon>Pseudomonadati</taxon>
        <taxon>Pseudomonadota</taxon>
        <taxon>Alphaproteobacteria</taxon>
        <taxon>Rhodobacterales</taxon>
        <taxon>Roseobacteraceae</taxon>
        <taxon>Ruegeria</taxon>
    </lineage>
</organism>
<keyword evidence="1" id="KW-0802">TPR repeat</keyword>
<feature type="domain" description="Guanylate cyclase" evidence="2">
    <location>
        <begin position="7"/>
        <end position="122"/>
    </location>
</feature>
<dbReference type="Gene3D" id="1.25.40.10">
    <property type="entry name" value="Tetratricopeptide repeat domain"/>
    <property type="match status" value="1"/>
</dbReference>
<sequence>MDRKLAAVMAADMVGYSRLMETDEQGTLARLRTHRIELIDPSISRNRGTIIKTTGDGMLVEFASARDAVACAVEVQTRMCRRNMDVPEDRRIRFRIGVNLGDIIFEDGDIFGSGVNVAARLEQAAGVGEILISSAVHEQVCRQMELQFEDMGDLALKNISQPVRTYRVALDMPAPPVEDGPAAGDDTRVVKPTIAVLPFANLSGDPEQEFFVDGLTEDLLTELSRRHELFVISRNSSFVYKGQSVNLRDVAEKLGAQYIVEGSVRKAGNRLRVTVQLIDSHNDAHIWAEKYDRELDDVFAIQDEITSAVVATLPGRIEASQQDELSRKKPSNLAAYECVLAAKVLHHRSTRSDNAEAQKLIDRAIELDPEYAHAHAWRGCIRGQAWALGWCDDPEAMLAKCIESVTKAAALDDNDADVHRLMAAVEIIRNNLSRARYHQERALSLNPNYDLVVVQMGELLTWSGNPDEGAEWIEKAMRLNPHHPARFWSHLGKAHFCGRHYEKALDDFQRLPTLDETQTAFVAACHGWLGNQADAQRHVDAIFTANPEFKAEDLLATMHYGRQEDLQHLRDGLEKAGLT</sequence>
<comment type="caution">
    <text evidence="3">The sequence shown here is derived from an EMBL/GenBank/DDBJ whole genome shotgun (WGS) entry which is preliminary data.</text>
</comment>
<keyword evidence="4" id="KW-1185">Reference proteome</keyword>
<accession>A0ABY2X530</accession>
<dbReference type="InterPro" id="IPR019734">
    <property type="entry name" value="TPR_rpt"/>
</dbReference>
<dbReference type="RefSeq" id="WP_138840211.1">
    <property type="nucleotide sequence ID" value="NZ_VCPD01000001.1"/>
</dbReference>
<evidence type="ECO:0000256" key="1">
    <source>
        <dbReference type="PROSITE-ProRule" id="PRU00339"/>
    </source>
</evidence>
<gene>
    <name evidence="3" type="ORF">FGK63_03580</name>
</gene>
<dbReference type="Gene3D" id="3.40.50.10070">
    <property type="entry name" value="TolB, N-terminal domain"/>
    <property type="match status" value="1"/>
</dbReference>
<dbReference type="PROSITE" id="PS50125">
    <property type="entry name" value="GUANYLATE_CYCLASE_2"/>
    <property type="match status" value="1"/>
</dbReference>
<feature type="repeat" description="TPR" evidence="1">
    <location>
        <begin position="485"/>
        <end position="518"/>
    </location>
</feature>
<dbReference type="PROSITE" id="PS50005">
    <property type="entry name" value="TPR"/>
    <property type="match status" value="1"/>
</dbReference>
<dbReference type="SUPFAM" id="SSF48452">
    <property type="entry name" value="TPR-like"/>
    <property type="match status" value="1"/>
</dbReference>
<evidence type="ECO:0000313" key="4">
    <source>
        <dbReference type="Proteomes" id="UP001193035"/>
    </source>
</evidence>
<dbReference type="SUPFAM" id="SSF55073">
    <property type="entry name" value="Nucleotide cyclase"/>
    <property type="match status" value="1"/>
</dbReference>
<protein>
    <submittedName>
        <fullName evidence="3">Adenylate/guanylate cyclase domain-containing protein</fullName>
    </submittedName>
</protein>
<name>A0ABY2X530_9RHOB</name>